<protein>
    <submittedName>
        <fullName evidence="1">Uncharacterized protein</fullName>
    </submittedName>
</protein>
<name>A0A0A0M287_CUCSA</name>
<reference evidence="1 2" key="3">
    <citation type="journal article" date="2010" name="BMC Genomics">
        <title>Transcriptome sequencing and comparative analysis of cucumber flowers with different sex types.</title>
        <authorList>
            <person name="Guo S."/>
            <person name="Zheng Y."/>
            <person name="Joung J.G."/>
            <person name="Liu S."/>
            <person name="Zhang Z."/>
            <person name="Crasta O.R."/>
            <person name="Sobral B.W."/>
            <person name="Xu Y."/>
            <person name="Huang S."/>
            <person name="Fei Z."/>
        </authorList>
    </citation>
    <scope>NUCLEOTIDE SEQUENCE [LARGE SCALE GENOMIC DNA]</scope>
    <source>
        <strain evidence="2">cv. 9930</strain>
    </source>
</reference>
<sequence>MGSGRCINGATKNCCCLMMKAYGNDGKVAAGSGEGCAESEWLRNGMGQLGVWISILQAFT</sequence>
<dbReference type="Proteomes" id="UP000029981">
    <property type="component" value="Chromosome 1"/>
</dbReference>
<dbReference type="AlphaFoldDB" id="A0A0A0M287"/>
<keyword evidence="2" id="KW-1185">Reference proteome</keyword>
<reference evidence="1 2" key="1">
    <citation type="journal article" date="2009" name="Nat. Genet.">
        <title>The genome of the cucumber, Cucumis sativus L.</title>
        <authorList>
            <person name="Huang S."/>
            <person name="Li R."/>
            <person name="Zhang Z."/>
            <person name="Li L."/>
            <person name="Gu X."/>
            <person name="Fan W."/>
            <person name="Lucas W.J."/>
            <person name="Wang X."/>
            <person name="Xie B."/>
            <person name="Ni P."/>
            <person name="Ren Y."/>
            <person name="Zhu H."/>
            <person name="Li J."/>
            <person name="Lin K."/>
            <person name="Jin W."/>
            <person name="Fei Z."/>
            <person name="Li G."/>
            <person name="Staub J."/>
            <person name="Kilian A."/>
            <person name="van der Vossen E.A."/>
            <person name="Wu Y."/>
            <person name="Guo J."/>
            <person name="He J."/>
            <person name="Jia Z."/>
            <person name="Ren Y."/>
            <person name="Tian G."/>
            <person name="Lu Y."/>
            <person name="Ruan J."/>
            <person name="Qian W."/>
            <person name="Wang M."/>
            <person name="Huang Q."/>
            <person name="Li B."/>
            <person name="Xuan Z."/>
            <person name="Cao J."/>
            <person name="Asan"/>
            <person name="Wu Z."/>
            <person name="Zhang J."/>
            <person name="Cai Q."/>
            <person name="Bai Y."/>
            <person name="Zhao B."/>
            <person name="Han Y."/>
            <person name="Li Y."/>
            <person name="Li X."/>
            <person name="Wang S."/>
            <person name="Shi Q."/>
            <person name="Liu S."/>
            <person name="Cho W.K."/>
            <person name="Kim J.Y."/>
            <person name="Xu Y."/>
            <person name="Heller-Uszynska K."/>
            <person name="Miao H."/>
            <person name="Cheng Z."/>
            <person name="Zhang S."/>
            <person name="Wu J."/>
            <person name="Yang Y."/>
            <person name="Kang H."/>
            <person name="Li M."/>
            <person name="Liang H."/>
            <person name="Ren X."/>
            <person name="Shi Z."/>
            <person name="Wen M."/>
            <person name="Jian M."/>
            <person name="Yang H."/>
            <person name="Zhang G."/>
            <person name="Yang Z."/>
            <person name="Chen R."/>
            <person name="Liu S."/>
            <person name="Li J."/>
            <person name="Ma L."/>
            <person name="Liu H."/>
            <person name="Zhou Y."/>
            <person name="Zhao J."/>
            <person name="Fang X."/>
            <person name="Li G."/>
            <person name="Fang L."/>
            <person name="Li Y."/>
            <person name="Liu D."/>
            <person name="Zheng H."/>
            <person name="Zhang Y."/>
            <person name="Qin N."/>
            <person name="Li Z."/>
            <person name="Yang G."/>
            <person name="Yang S."/>
            <person name="Bolund L."/>
            <person name="Kristiansen K."/>
            <person name="Zheng H."/>
            <person name="Li S."/>
            <person name="Zhang X."/>
            <person name="Yang H."/>
            <person name="Wang J."/>
            <person name="Sun R."/>
            <person name="Zhang B."/>
            <person name="Jiang S."/>
            <person name="Wang J."/>
            <person name="Du Y."/>
            <person name="Li S."/>
        </authorList>
    </citation>
    <scope>NUCLEOTIDE SEQUENCE [LARGE SCALE GENOMIC DNA]</scope>
    <source>
        <strain evidence="2">cv. 9930</strain>
    </source>
</reference>
<gene>
    <name evidence="1" type="ORF">Csa_1G597190</name>
</gene>
<accession>A0A0A0M287</accession>
<evidence type="ECO:0000313" key="2">
    <source>
        <dbReference type="Proteomes" id="UP000029981"/>
    </source>
</evidence>
<reference evidence="1 2" key="4">
    <citation type="journal article" date="2011" name="BMC Genomics">
        <title>RNA-Seq improves annotation of protein-coding genes in the cucumber genome.</title>
        <authorList>
            <person name="Li Z."/>
            <person name="Zhang Z."/>
            <person name="Yan P."/>
            <person name="Huang S."/>
            <person name="Fei Z."/>
            <person name="Lin K."/>
        </authorList>
    </citation>
    <scope>NUCLEOTIDE SEQUENCE [LARGE SCALE GENOMIC DNA]</scope>
    <source>
        <strain evidence="2">cv. 9930</strain>
    </source>
</reference>
<reference evidence="1 2" key="2">
    <citation type="journal article" date="2009" name="PLoS ONE">
        <title>An integrated genetic and cytogenetic map of the cucumber genome.</title>
        <authorList>
            <person name="Ren Y."/>
            <person name="Zhang Z."/>
            <person name="Liu J."/>
            <person name="Staub J.E."/>
            <person name="Han Y."/>
            <person name="Cheng Z."/>
            <person name="Li X."/>
            <person name="Lu J."/>
            <person name="Miao H."/>
            <person name="Kang H."/>
            <person name="Xie B."/>
            <person name="Gu X."/>
            <person name="Wang X."/>
            <person name="Du Y."/>
            <person name="Jin W."/>
            <person name="Huang S."/>
        </authorList>
    </citation>
    <scope>NUCLEOTIDE SEQUENCE [LARGE SCALE GENOMIC DNA]</scope>
    <source>
        <strain evidence="2">cv. 9930</strain>
    </source>
</reference>
<dbReference type="EMBL" id="CM002922">
    <property type="protein sequence ID" value="KGN66321.1"/>
    <property type="molecule type" value="Genomic_DNA"/>
</dbReference>
<proteinExistence type="predicted"/>
<organism evidence="1 2">
    <name type="scientific">Cucumis sativus</name>
    <name type="common">Cucumber</name>
    <dbReference type="NCBI Taxonomy" id="3659"/>
    <lineage>
        <taxon>Eukaryota</taxon>
        <taxon>Viridiplantae</taxon>
        <taxon>Streptophyta</taxon>
        <taxon>Embryophyta</taxon>
        <taxon>Tracheophyta</taxon>
        <taxon>Spermatophyta</taxon>
        <taxon>Magnoliopsida</taxon>
        <taxon>eudicotyledons</taxon>
        <taxon>Gunneridae</taxon>
        <taxon>Pentapetalae</taxon>
        <taxon>rosids</taxon>
        <taxon>fabids</taxon>
        <taxon>Cucurbitales</taxon>
        <taxon>Cucurbitaceae</taxon>
        <taxon>Benincaseae</taxon>
        <taxon>Cucumis</taxon>
    </lineage>
</organism>
<dbReference type="Gramene" id="KGN66321">
    <property type="protein sequence ID" value="KGN66321"/>
    <property type="gene ID" value="Csa_1G597190"/>
</dbReference>
<evidence type="ECO:0000313" key="1">
    <source>
        <dbReference type="EMBL" id="KGN66321.1"/>
    </source>
</evidence>